<reference evidence="2" key="1">
    <citation type="submission" date="2016-10" db="EMBL/GenBank/DDBJ databases">
        <authorList>
            <person name="Varghese N."/>
            <person name="Submissions S."/>
        </authorList>
    </citation>
    <scope>NUCLEOTIDE SEQUENCE [LARGE SCALE GENOMIC DNA]</scope>
    <source>
        <strain evidence="2">UNC267MFSha1.1M11</strain>
    </source>
</reference>
<dbReference type="EMBL" id="FMUB01000013">
    <property type="protein sequence ID" value="SCX31475.1"/>
    <property type="molecule type" value="Genomic_DNA"/>
</dbReference>
<accession>A0A1G4WX38</accession>
<dbReference type="AlphaFoldDB" id="A0A1G4WX38"/>
<evidence type="ECO:0000313" key="2">
    <source>
        <dbReference type="Proteomes" id="UP000199707"/>
    </source>
</evidence>
<sequence>MWKSAEAFRWFLGDMNEYWQTPEGRRLRAAREADEAGLQSWLADQPGVVLYDHGDAPEQWRGEVDGHNFAFRERDTEWIIEIDLHPSGQSMRVVDGPNADGTNSRRQDEIIEGAIIATGTTSAAGYGANPRERAAFIVTTIRDHLRRKRVDEIGMLVAERSAELNHRLA</sequence>
<dbReference type="Proteomes" id="UP000199707">
    <property type="component" value="Unassembled WGS sequence"/>
</dbReference>
<organism evidence="1 2">
    <name type="scientific">Mycolicibacterium fluoranthenivorans</name>
    <dbReference type="NCBI Taxonomy" id="258505"/>
    <lineage>
        <taxon>Bacteria</taxon>
        <taxon>Bacillati</taxon>
        <taxon>Actinomycetota</taxon>
        <taxon>Actinomycetes</taxon>
        <taxon>Mycobacteriales</taxon>
        <taxon>Mycobacteriaceae</taxon>
        <taxon>Mycolicibacterium</taxon>
    </lineage>
</organism>
<proteinExistence type="predicted"/>
<dbReference type="STRING" id="1502745.SAMN02799620_05355"/>
<evidence type="ECO:0000313" key="1">
    <source>
        <dbReference type="EMBL" id="SCX31475.1"/>
    </source>
</evidence>
<protein>
    <submittedName>
        <fullName evidence="1">Uncharacterized protein</fullName>
    </submittedName>
</protein>
<name>A0A1G4WX38_9MYCO</name>
<gene>
    <name evidence="1" type="ORF">SAMN02799620_05355</name>
</gene>